<dbReference type="Proteomes" id="UP000282985">
    <property type="component" value="Unassembled WGS sequence"/>
</dbReference>
<name>A0A434AWU8_9BACT</name>
<gene>
    <name evidence="1" type="ORF">DLK05_05680</name>
</gene>
<accession>A0A434AWU8</accession>
<dbReference type="EMBL" id="RJJX01000005">
    <property type="protein sequence ID" value="RUT78972.1"/>
    <property type="molecule type" value="Genomic_DNA"/>
</dbReference>
<evidence type="ECO:0000313" key="1">
    <source>
        <dbReference type="EMBL" id="RUT78972.1"/>
    </source>
</evidence>
<reference evidence="1 2" key="1">
    <citation type="submission" date="2018-11" db="EMBL/GenBank/DDBJ databases">
        <title>Parancylomarina longa gen. nov., sp. nov., isolated from sediments of southern Okinawa.</title>
        <authorList>
            <person name="Fu T."/>
        </authorList>
    </citation>
    <scope>NUCLEOTIDE SEQUENCE [LARGE SCALE GENOMIC DNA]</scope>
    <source>
        <strain evidence="1 2">T3-2 S1-C</strain>
    </source>
</reference>
<dbReference type="AlphaFoldDB" id="A0A434AWU8"/>
<dbReference type="RefSeq" id="WP_127343027.1">
    <property type="nucleotide sequence ID" value="NZ_RJJX01000005.1"/>
</dbReference>
<comment type="caution">
    <text evidence="1">The sequence shown here is derived from an EMBL/GenBank/DDBJ whole genome shotgun (WGS) entry which is preliminary data.</text>
</comment>
<sequence length="63" mass="7092">MNEDADMEALAISLVKTFKAQKEAGDLLKEFEEENATLRSCIDMALKQGINPWYKLCETVALL</sequence>
<organism evidence="1 2">
    <name type="scientific">Ancylomarina longa</name>
    <dbReference type="NCBI Taxonomy" id="2487017"/>
    <lineage>
        <taxon>Bacteria</taxon>
        <taxon>Pseudomonadati</taxon>
        <taxon>Bacteroidota</taxon>
        <taxon>Bacteroidia</taxon>
        <taxon>Marinilabiliales</taxon>
        <taxon>Marinifilaceae</taxon>
        <taxon>Ancylomarina</taxon>
    </lineage>
</organism>
<proteinExistence type="predicted"/>
<evidence type="ECO:0000313" key="2">
    <source>
        <dbReference type="Proteomes" id="UP000282985"/>
    </source>
</evidence>
<protein>
    <submittedName>
        <fullName evidence="1">Uncharacterized protein</fullName>
    </submittedName>
</protein>
<keyword evidence="2" id="KW-1185">Reference proteome</keyword>